<dbReference type="Pfam" id="PF00651">
    <property type="entry name" value="BTB"/>
    <property type="match status" value="1"/>
</dbReference>
<name>A0A8H6ISJ9_9PEZI</name>
<protein>
    <submittedName>
        <fullName evidence="2">BTB/POZ domain-containing protein</fullName>
    </submittedName>
</protein>
<gene>
    <name evidence="2" type="ORF">CSOJ01_13748</name>
</gene>
<dbReference type="InterPro" id="IPR011333">
    <property type="entry name" value="SKP1/BTB/POZ_sf"/>
</dbReference>
<dbReference type="Gene3D" id="3.30.710.10">
    <property type="entry name" value="Potassium Channel Kv1.1, Chain A"/>
    <property type="match status" value="1"/>
</dbReference>
<dbReference type="EMBL" id="WIGN01000416">
    <property type="protein sequence ID" value="KAF6794219.1"/>
    <property type="molecule type" value="Genomic_DNA"/>
</dbReference>
<evidence type="ECO:0000313" key="2">
    <source>
        <dbReference type="EMBL" id="KAF6794219.1"/>
    </source>
</evidence>
<organism evidence="2 3">
    <name type="scientific">Colletotrichum sojae</name>
    <dbReference type="NCBI Taxonomy" id="2175907"/>
    <lineage>
        <taxon>Eukaryota</taxon>
        <taxon>Fungi</taxon>
        <taxon>Dikarya</taxon>
        <taxon>Ascomycota</taxon>
        <taxon>Pezizomycotina</taxon>
        <taxon>Sordariomycetes</taxon>
        <taxon>Hypocreomycetidae</taxon>
        <taxon>Glomerellales</taxon>
        <taxon>Glomerellaceae</taxon>
        <taxon>Colletotrichum</taxon>
        <taxon>Colletotrichum orchidearum species complex</taxon>
    </lineage>
</organism>
<dbReference type="PANTHER" id="PTHR47843:SF5">
    <property type="entry name" value="BTB_POZ DOMAIN PROTEIN"/>
    <property type="match status" value="1"/>
</dbReference>
<dbReference type="InterPro" id="IPR000210">
    <property type="entry name" value="BTB/POZ_dom"/>
</dbReference>
<dbReference type="CDD" id="cd18186">
    <property type="entry name" value="BTB_POZ_ZBTB_KLHL-like"/>
    <property type="match status" value="1"/>
</dbReference>
<sequence>MGPFDNTDESLLRSGILSDCEITCDGKTWKVHKSILCTRSGYFKGLLMKNWKESKENKAEITLFNKEQIGWLIKYLYRGSVYFRPFEKAGTVLYTCAQLWHLGDYFLVPSLCDKVRRYIRFSVIPKTEPLAKRQGWVIDGPDWLKAGQFVYDHFYRRGNSFCDAFLDMSLEKTFVRKQVLNLPQFKQLCKEWPDFGNDCMTKLVESKVTRLQ</sequence>
<evidence type="ECO:0000313" key="3">
    <source>
        <dbReference type="Proteomes" id="UP000652219"/>
    </source>
</evidence>
<dbReference type="SMART" id="SM00225">
    <property type="entry name" value="BTB"/>
    <property type="match status" value="1"/>
</dbReference>
<dbReference type="PROSITE" id="PS50097">
    <property type="entry name" value="BTB"/>
    <property type="match status" value="1"/>
</dbReference>
<accession>A0A8H6ISJ9</accession>
<dbReference type="Proteomes" id="UP000652219">
    <property type="component" value="Unassembled WGS sequence"/>
</dbReference>
<reference evidence="2 3" key="1">
    <citation type="journal article" date="2020" name="Phytopathology">
        <title>Genome Sequence Resources of Colletotrichum truncatum, C. plurivorum, C. musicola, and C. sojae: Four Species Pathogenic to Soybean (Glycine max).</title>
        <authorList>
            <person name="Rogerio F."/>
            <person name="Boufleur T.R."/>
            <person name="Ciampi-Guillardi M."/>
            <person name="Sukno S.A."/>
            <person name="Thon M.R."/>
            <person name="Massola Junior N.S."/>
            <person name="Baroncelli R."/>
        </authorList>
    </citation>
    <scope>NUCLEOTIDE SEQUENCE [LARGE SCALE GENOMIC DNA]</scope>
    <source>
        <strain evidence="2 3">LFN0009</strain>
    </source>
</reference>
<feature type="domain" description="BTB" evidence="1">
    <location>
        <begin position="18"/>
        <end position="85"/>
    </location>
</feature>
<evidence type="ECO:0000259" key="1">
    <source>
        <dbReference type="PROSITE" id="PS50097"/>
    </source>
</evidence>
<dbReference type="PANTHER" id="PTHR47843">
    <property type="entry name" value="BTB DOMAIN-CONTAINING PROTEIN-RELATED"/>
    <property type="match status" value="1"/>
</dbReference>
<comment type="caution">
    <text evidence="2">The sequence shown here is derived from an EMBL/GenBank/DDBJ whole genome shotgun (WGS) entry which is preliminary data.</text>
</comment>
<dbReference type="AlphaFoldDB" id="A0A8H6ISJ9"/>
<dbReference type="SUPFAM" id="SSF54695">
    <property type="entry name" value="POZ domain"/>
    <property type="match status" value="1"/>
</dbReference>
<proteinExistence type="predicted"/>
<keyword evidence="3" id="KW-1185">Reference proteome</keyword>